<evidence type="ECO:0000313" key="2">
    <source>
        <dbReference type="Proteomes" id="UP001370490"/>
    </source>
</evidence>
<sequence length="175" mass="19337">MESKKQVGSSSSLISELFGAKESSPSTGIFASIFQPPAMVVGRKPQGSEVIESVHKHSSENYGWKNQGSPVKYEEAGFNSMATKDRNSYYEEQRAEPCYLSSSLYYGGQDMYSGSSKTQTSGSYPIFKNDNGEDDPNGTNLDSAYRGNWWQGISRAKALMLSTGCKKDITWLYEV</sequence>
<protein>
    <submittedName>
        <fullName evidence="1">Uncharacterized protein</fullName>
    </submittedName>
</protein>
<gene>
    <name evidence="1" type="ORF">RJ641_032826</name>
</gene>
<reference evidence="1 2" key="1">
    <citation type="submission" date="2023-12" db="EMBL/GenBank/DDBJ databases">
        <title>A high-quality genome assembly for Dillenia turbinata (Dilleniales).</title>
        <authorList>
            <person name="Chanderbali A."/>
        </authorList>
    </citation>
    <scope>NUCLEOTIDE SEQUENCE [LARGE SCALE GENOMIC DNA]</scope>
    <source>
        <strain evidence="1">LSX21</strain>
        <tissue evidence="1">Leaf</tissue>
    </source>
</reference>
<name>A0AAN8VTI5_9MAGN</name>
<comment type="caution">
    <text evidence="1">The sequence shown here is derived from an EMBL/GenBank/DDBJ whole genome shotgun (WGS) entry which is preliminary data.</text>
</comment>
<accession>A0AAN8VTI5</accession>
<dbReference type="AlphaFoldDB" id="A0AAN8VTI5"/>
<keyword evidence="2" id="KW-1185">Reference proteome</keyword>
<dbReference type="EMBL" id="JBAMMX010000007">
    <property type="protein sequence ID" value="KAK6935796.1"/>
    <property type="molecule type" value="Genomic_DNA"/>
</dbReference>
<dbReference type="Proteomes" id="UP001370490">
    <property type="component" value="Unassembled WGS sequence"/>
</dbReference>
<dbReference type="PANTHER" id="PTHR33738">
    <property type="entry name" value="EMB|CAB82975.1"/>
    <property type="match status" value="1"/>
</dbReference>
<organism evidence="1 2">
    <name type="scientific">Dillenia turbinata</name>
    <dbReference type="NCBI Taxonomy" id="194707"/>
    <lineage>
        <taxon>Eukaryota</taxon>
        <taxon>Viridiplantae</taxon>
        <taxon>Streptophyta</taxon>
        <taxon>Embryophyta</taxon>
        <taxon>Tracheophyta</taxon>
        <taxon>Spermatophyta</taxon>
        <taxon>Magnoliopsida</taxon>
        <taxon>eudicotyledons</taxon>
        <taxon>Gunneridae</taxon>
        <taxon>Pentapetalae</taxon>
        <taxon>Dilleniales</taxon>
        <taxon>Dilleniaceae</taxon>
        <taxon>Dillenia</taxon>
    </lineage>
</organism>
<dbReference type="PANTHER" id="PTHR33738:SF8">
    <property type="entry name" value="OS05G0454500 PROTEIN"/>
    <property type="match status" value="1"/>
</dbReference>
<evidence type="ECO:0000313" key="1">
    <source>
        <dbReference type="EMBL" id="KAK6935796.1"/>
    </source>
</evidence>
<proteinExistence type="predicted"/>